<dbReference type="Pfam" id="PF00085">
    <property type="entry name" value="Thioredoxin"/>
    <property type="match status" value="1"/>
</dbReference>
<dbReference type="SMART" id="SM00100">
    <property type="entry name" value="cNMP"/>
    <property type="match status" value="1"/>
</dbReference>
<dbReference type="PANTHER" id="PTHR23048:SF0">
    <property type="entry name" value="CALMODULIN LIKE 3"/>
    <property type="match status" value="1"/>
</dbReference>
<dbReference type="Gene3D" id="1.10.238.10">
    <property type="entry name" value="EF-hand"/>
    <property type="match status" value="2"/>
</dbReference>
<dbReference type="InterPro" id="IPR014710">
    <property type="entry name" value="RmlC-like_jellyroll"/>
</dbReference>
<feature type="compositionally biased region" description="Low complexity" evidence="3">
    <location>
        <begin position="114"/>
        <end position="130"/>
    </location>
</feature>
<dbReference type="Proteomes" id="UP001165060">
    <property type="component" value="Unassembled WGS sequence"/>
</dbReference>
<dbReference type="InterPro" id="IPR011992">
    <property type="entry name" value="EF-hand-dom_pair"/>
</dbReference>
<evidence type="ECO:0000313" key="8">
    <source>
        <dbReference type="Proteomes" id="UP001165060"/>
    </source>
</evidence>
<evidence type="ECO:0000259" key="5">
    <source>
        <dbReference type="PROSITE" id="PS50222"/>
    </source>
</evidence>
<dbReference type="InterPro" id="IPR036249">
    <property type="entry name" value="Thioredoxin-like_sf"/>
</dbReference>
<dbReference type="PRINTS" id="PR00103">
    <property type="entry name" value="CAMPKINASE"/>
</dbReference>
<dbReference type="InterPro" id="IPR013766">
    <property type="entry name" value="Thioredoxin_domain"/>
</dbReference>
<feature type="domain" description="Cyclic nucleotide-binding" evidence="4">
    <location>
        <begin position="154"/>
        <end position="248"/>
    </location>
</feature>
<proteinExistence type="predicted"/>
<dbReference type="EMBL" id="BRYB01002545">
    <property type="protein sequence ID" value="GMI21542.1"/>
    <property type="molecule type" value="Genomic_DNA"/>
</dbReference>
<accession>A0ABQ6M8B3</accession>
<dbReference type="CDD" id="cd02947">
    <property type="entry name" value="TRX_family"/>
    <property type="match status" value="1"/>
</dbReference>
<sequence length="545" mass="59151">MTQPDEYKAFLAEHPSKLVVMKFFAPWCRACKGLEPKFRQISLNPTNADVVFASFNVQNNKEFVKSLGILALPNIHFYANGETVDNFPCGPSKVPMFRKKLDSFVSSRIDPSSGLVISPPSSSAEAPSEAVPCRTRNETVFPPSLAATTRNISYFRDMPEADFDLLLSNFVLSSYDPGSTIMLQGNSSRKFYVVASGEVEVLARTGYEDPLVTPSSYMGAVVNRLDVGNFFGERSLITGEPRAASIVAVDSENGDTTRCFVINQEDIPSSCVLSGSSRGLTSSVRSALISEMDVKYGGLTYLDGVAEDAAGASQTRGSVNNPLPLDSADATGELPAAAAAAAVAPAALPIITNTTSIIPLLVKFKLVRQTARCFEHVMRTSPRFGDDGEIYRRSLFVSQLTASQRSEIEDVFEVLDRSGDGEGDGTISILDLKRFMESIGEDKGDDELGEMINKANPLVDGNTSLNFSEFLGMMAEAEFYYLFLDTFQALDKYNSGFIRAGDLKKVLENLGGVVMGSDEKTSIVKVEDEDLLINYETFSRALVGA</sequence>
<evidence type="ECO:0000259" key="4">
    <source>
        <dbReference type="PROSITE" id="PS50042"/>
    </source>
</evidence>
<evidence type="ECO:0000256" key="1">
    <source>
        <dbReference type="ARBA" id="ARBA00020786"/>
    </source>
</evidence>
<keyword evidence="8" id="KW-1185">Reference proteome</keyword>
<dbReference type="Gene3D" id="2.60.120.10">
    <property type="entry name" value="Jelly Rolls"/>
    <property type="match status" value="1"/>
</dbReference>
<dbReference type="InterPro" id="IPR018488">
    <property type="entry name" value="cNMP-bd_CS"/>
</dbReference>
<evidence type="ECO:0000256" key="3">
    <source>
        <dbReference type="SAM" id="MobiDB-lite"/>
    </source>
</evidence>
<dbReference type="PANTHER" id="PTHR23048">
    <property type="entry name" value="MYOSIN LIGHT CHAIN 1, 3"/>
    <property type="match status" value="1"/>
</dbReference>
<keyword evidence="2" id="KW-0677">Repeat</keyword>
<organism evidence="7 8">
    <name type="scientific">Tetraparma gracilis</name>
    <dbReference type="NCBI Taxonomy" id="2962635"/>
    <lineage>
        <taxon>Eukaryota</taxon>
        <taxon>Sar</taxon>
        <taxon>Stramenopiles</taxon>
        <taxon>Ochrophyta</taxon>
        <taxon>Bolidophyceae</taxon>
        <taxon>Parmales</taxon>
        <taxon>Triparmaceae</taxon>
        <taxon>Tetraparma</taxon>
    </lineage>
</organism>
<dbReference type="SUPFAM" id="SSF47473">
    <property type="entry name" value="EF-hand"/>
    <property type="match status" value="1"/>
</dbReference>
<protein>
    <recommendedName>
        <fullName evidence="1">Calmodulin</fullName>
    </recommendedName>
</protein>
<reference evidence="7 8" key="1">
    <citation type="journal article" date="2023" name="Commun. Biol.">
        <title>Genome analysis of Parmales, the sister group of diatoms, reveals the evolutionary specialization of diatoms from phago-mixotrophs to photoautotrophs.</title>
        <authorList>
            <person name="Ban H."/>
            <person name="Sato S."/>
            <person name="Yoshikawa S."/>
            <person name="Yamada K."/>
            <person name="Nakamura Y."/>
            <person name="Ichinomiya M."/>
            <person name="Sato N."/>
            <person name="Blanc-Mathieu R."/>
            <person name="Endo H."/>
            <person name="Kuwata A."/>
            <person name="Ogata H."/>
        </authorList>
    </citation>
    <scope>NUCLEOTIDE SEQUENCE [LARGE SCALE GENOMIC DNA]</scope>
</reference>
<dbReference type="PROSITE" id="PS00889">
    <property type="entry name" value="CNMP_BINDING_2"/>
    <property type="match status" value="1"/>
</dbReference>
<dbReference type="Pfam" id="PF00027">
    <property type="entry name" value="cNMP_binding"/>
    <property type="match status" value="1"/>
</dbReference>
<dbReference type="InterPro" id="IPR000595">
    <property type="entry name" value="cNMP-bd_dom"/>
</dbReference>
<dbReference type="Gene3D" id="3.40.30.10">
    <property type="entry name" value="Glutaredoxin"/>
    <property type="match status" value="1"/>
</dbReference>
<comment type="caution">
    <text evidence="7">The sequence shown here is derived from an EMBL/GenBank/DDBJ whole genome shotgun (WGS) entry which is preliminary data.</text>
</comment>
<dbReference type="CDD" id="cd00038">
    <property type="entry name" value="CAP_ED"/>
    <property type="match status" value="1"/>
</dbReference>
<gene>
    <name evidence="7" type="ORF">TeGR_g8137</name>
</gene>
<dbReference type="PROSITE" id="PS50222">
    <property type="entry name" value="EF_HAND_2"/>
    <property type="match status" value="1"/>
</dbReference>
<evidence type="ECO:0000256" key="2">
    <source>
        <dbReference type="ARBA" id="ARBA00022737"/>
    </source>
</evidence>
<dbReference type="InterPro" id="IPR002048">
    <property type="entry name" value="EF_hand_dom"/>
</dbReference>
<feature type="domain" description="EF-hand" evidence="5">
    <location>
        <begin position="403"/>
        <end position="442"/>
    </location>
</feature>
<evidence type="ECO:0000259" key="6">
    <source>
        <dbReference type="PROSITE" id="PS51352"/>
    </source>
</evidence>
<feature type="region of interest" description="Disordered" evidence="3">
    <location>
        <begin position="114"/>
        <end position="133"/>
    </location>
</feature>
<name>A0ABQ6M8B3_9STRA</name>
<dbReference type="SUPFAM" id="SSF51206">
    <property type="entry name" value="cAMP-binding domain-like"/>
    <property type="match status" value="1"/>
</dbReference>
<dbReference type="PROSITE" id="PS51352">
    <property type="entry name" value="THIOREDOXIN_2"/>
    <property type="match status" value="1"/>
</dbReference>
<dbReference type="SUPFAM" id="SSF52833">
    <property type="entry name" value="Thioredoxin-like"/>
    <property type="match status" value="1"/>
</dbReference>
<dbReference type="InterPro" id="IPR018490">
    <property type="entry name" value="cNMP-bd_dom_sf"/>
</dbReference>
<dbReference type="InterPro" id="IPR050230">
    <property type="entry name" value="CALM/Myosin/TropC-like"/>
</dbReference>
<evidence type="ECO:0000313" key="7">
    <source>
        <dbReference type="EMBL" id="GMI21542.1"/>
    </source>
</evidence>
<dbReference type="PROSITE" id="PS50042">
    <property type="entry name" value="CNMP_BINDING_3"/>
    <property type="match status" value="1"/>
</dbReference>
<dbReference type="CDD" id="cd00051">
    <property type="entry name" value="EFh"/>
    <property type="match status" value="1"/>
</dbReference>
<feature type="domain" description="Thioredoxin" evidence="6">
    <location>
        <begin position="1"/>
        <end position="106"/>
    </location>
</feature>